<dbReference type="Proteomes" id="UP000525923">
    <property type="component" value="Unassembled WGS sequence"/>
</dbReference>
<dbReference type="EMBL" id="JACHHE010000010">
    <property type="protein sequence ID" value="MBB5181544.1"/>
    <property type="molecule type" value="Genomic_DNA"/>
</dbReference>
<gene>
    <name evidence="1" type="ORF">HNQ44_003009</name>
</gene>
<dbReference type="OrthoDB" id="2736188at2"/>
<dbReference type="PROSITE" id="PS51257">
    <property type="entry name" value="PROKAR_LIPOPROTEIN"/>
    <property type="match status" value="1"/>
</dbReference>
<name>A0A7W8CVB1_9BACL</name>
<dbReference type="RefSeq" id="WP_135504792.1">
    <property type="nucleotide sequence ID" value="NZ_JACHHE010000010.1"/>
</dbReference>
<evidence type="ECO:0000313" key="2">
    <source>
        <dbReference type="Proteomes" id="UP000525923"/>
    </source>
</evidence>
<sequence>MKIVEKLPVLLAILFFTITLVACGQSPGVDHVTAEYILEENPNADIIQEHDSIFRNMADVRTEEQLASYEFSKGELQGEIKNQTTNIGDFEHLTATHLPEGTKIFSANSGEAFEKGEPGVLMAEVNGRTLYYQQIVLE</sequence>
<reference evidence="1 2" key="1">
    <citation type="submission" date="2020-08" db="EMBL/GenBank/DDBJ databases">
        <title>Genomic Encyclopedia of Type Strains, Phase IV (KMG-IV): sequencing the most valuable type-strain genomes for metagenomic binning, comparative biology and taxonomic classification.</title>
        <authorList>
            <person name="Goeker M."/>
        </authorList>
    </citation>
    <scope>NUCLEOTIDE SEQUENCE [LARGE SCALE GENOMIC DNA]</scope>
    <source>
        <strain evidence="1 2">DSM 15895</strain>
    </source>
</reference>
<evidence type="ECO:0000313" key="1">
    <source>
        <dbReference type="EMBL" id="MBB5181544.1"/>
    </source>
</evidence>
<protein>
    <submittedName>
        <fullName evidence="1">Uncharacterized protein</fullName>
    </submittedName>
</protein>
<keyword evidence="2" id="KW-1185">Reference proteome</keyword>
<accession>A0A7W8CVB1</accession>
<dbReference type="AlphaFoldDB" id="A0A7W8CVB1"/>
<comment type="caution">
    <text evidence="1">The sequence shown here is derived from an EMBL/GenBank/DDBJ whole genome shotgun (WGS) entry which is preliminary data.</text>
</comment>
<proteinExistence type="predicted"/>
<organism evidence="1 2">
    <name type="scientific">Planococcus koreensis</name>
    <dbReference type="NCBI Taxonomy" id="112331"/>
    <lineage>
        <taxon>Bacteria</taxon>
        <taxon>Bacillati</taxon>
        <taxon>Bacillota</taxon>
        <taxon>Bacilli</taxon>
        <taxon>Bacillales</taxon>
        <taxon>Caryophanaceae</taxon>
        <taxon>Planococcus</taxon>
    </lineage>
</organism>